<sequence length="360" mass="40020">MPDLAGVYRLSNHAIAGVNWRPTRFVEAVPRSYVCSLCSVIPKRTVLLPCSHVLCDSCHSANSHGYGGQCPLDLRRFEKRECSLYSNPTLSYLQAYCWNEAHGCEFQGTVEEILRHYDSACKFHAVECSRCGEAIPRSELSRHYVSGCSAHVSSARAADTSVEQKALTLQDVRPAFEELKALMRDANHEHLLLAIQSRINELTEEVRNHESRPPTITRGVAASANAEASQVAYSPTPSSVSQERAVRPTPTEEVGPSSSSSRQELFSMLSPAVLQQMRKTSTQDYPQHAIAHCGPNIACDLTLLRPLSTTRTWREQNGTVKYVLTLENLAKDMLLQERVMKIAEVTVLHTMDAYFSGRSV</sequence>
<dbReference type="Proteomes" id="UP000821845">
    <property type="component" value="Chromosome 9"/>
</dbReference>
<name>A0ACB7RJS2_HYAAI</name>
<evidence type="ECO:0000313" key="2">
    <source>
        <dbReference type="Proteomes" id="UP000821845"/>
    </source>
</evidence>
<dbReference type="EMBL" id="CM023489">
    <property type="protein sequence ID" value="KAH6921543.1"/>
    <property type="molecule type" value="Genomic_DNA"/>
</dbReference>
<keyword evidence="2" id="KW-1185">Reference proteome</keyword>
<comment type="caution">
    <text evidence="1">The sequence shown here is derived from an EMBL/GenBank/DDBJ whole genome shotgun (WGS) entry which is preliminary data.</text>
</comment>
<gene>
    <name evidence="1" type="ORF">HPB50_002182</name>
</gene>
<protein>
    <submittedName>
        <fullName evidence="1">Uncharacterized protein</fullName>
    </submittedName>
</protein>
<evidence type="ECO:0000313" key="1">
    <source>
        <dbReference type="EMBL" id="KAH6921543.1"/>
    </source>
</evidence>
<proteinExistence type="predicted"/>
<accession>A0ACB7RJS2</accession>
<organism evidence="1 2">
    <name type="scientific">Hyalomma asiaticum</name>
    <name type="common">Tick</name>
    <dbReference type="NCBI Taxonomy" id="266040"/>
    <lineage>
        <taxon>Eukaryota</taxon>
        <taxon>Metazoa</taxon>
        <taxon>Ecdysozoa</taxon>
        <taxon>Arthropoda</taxon>
        <taxon>Chelicerata</taxon>
        <taxon>Arachnida</taxon>
        <taxon>Acari</taxon>
        <taxon>Parasitiformes</taxon>
        <taxon>Ixodida</taxon>
        <taxon>Ixodoidea</taxon>
        <taxon>Ixodidae</taxon>
        <taxon>Hyalomminae</taxon>
        <taxon>Hyalomma</taxon>
    </lineage>
</organism>
<reference evidence="1" key="1">
    <citation type="submission" date="2020-05" db="EMBL/GenBank/DDBJ databases">
        <title>Large-scale comparative analyses of tick genomes elucidate their genetic diversity and vector capacities.</title>
        <authorList>
            <person name="Jia N."/>
            <person name="Wang J."/>
            <person name="Shi W."/>
            <person name="Du L."/>
            <person name="Sun Y."/>
            <person name="Zhan W."/>
            <person name="Jiang J."/>
            <person name="Wang Q."/>
            <person name="Zhang B."/>
            <person name="Ji P."/>
            <person name="Sakyi L.B."/>
            <person name="Cui X."/>
            <person name="Yuan T."/>
            <person name="Jiang B."/>
            <person name="Yang W."/>
            <person name="Lam T.T.-Y."/>
            <person name="Chang Q."/>
            <person name="Ding S."/>
            <person name="Wang X."/>
            <person name="Zhu J."/>
            <person name="Ruan X."/>
            <person name="Zhao L."/>
            <person name="Wei J."/>
            <person name="Que T."/>
            <person name="Du C."/>
            <person name="Cheng J."/>
            <person name="Dai P."/>
            <person name="Han X."/>
            <person name="Huang E."/>
            <person name="Gao Y."/>
            <person name="Liu J."/>
            <person name="Shao H."/>
            <person name="Ye R."/>
            <person name="Li L."/>
            <person name="Wei W."/>
            <person name="Wang X."/>
            <person name="Wang C."/>
            <person name="Yang T."/>
            <person name="Huo Q."/>
            <person name="Li W."/>
            <person name="Guo W."/>
            <person name="Chen H."/>
            <person name="Zhou L."/>
            <person name="Ni X."/>
            <person name="Tian J."/>
            <person name="Zhou Y."/>
            <person name="Sheng Y."/>
            <person name="Liu T."/>
            <person name="Pan Y."/>
            <person name="Xia L."/>
            <person name="Li J."/>
            <person name="Zhao F."/>
            <person name="Cao W."/>
        </authorList>
    </citation>
    <scope>NUCLEOTIDE SEQUENCE</scope>
    <source>
        <strain evidence="1">Hyas-2018</strain>
    </source>
</reference>